<protein>
    <submittedName>
        <fullName evidence="3">Pilus assembly protein TadG-related protein</fullName>
    </submittedName>
</protein>
<evidence type="ECO:0000313" key="3">
    <source>
        <dbReference type="EMBL" id="MEQ7849435.1"/>
    </source>
</evidence>
<dbReference type="Proteomes" id="UP001482520">
    <property type="component" value="Unassembled WGS sequence"/>
</dbReference>
<keyword evidence="1" id="KW-0472">Membrane</keyword>
<organism evidence="3 4">
    <name type="scientific">Nocardioides kribbensis</name>
    <dbReference type="NCBI Taxonomy" id="305517"/>
    <lineage>
        <taxon>Bacteria</taxon>
        <taxon>Bacillati</taxon>
        <taxon>Actinomycetota</taxon>
        <taxon>Actinomycetes</taxon>
        <taxon>Propionibacteriales</taxon>
        <taxon>Nocardioidaceae</taxon>
        <taxon>Nocardioides</taxon>
    </lineage>
</organism>
<gene>
    <name evidence="3" type="ORF">V6R90_19330</name>
</gene>
<keyword evidence="1" id="KW-1133">Transmembrane helix</keyword>
<keyword evidence="4" id="KW-1185">Reference proteome</keyword>
<proteinExistence type="predicted"/>
<feature type="domain" description="Putative Flp pilus-assembly TadG-like N-terminal" evidence="2">
    <location>
        <begin position="10"/>
        <end position="56"/>
    </location>
</feature>
<dbReference type="InterPro" id="IPR028087">
    <property type="entry name" value="Tad_N"/>
</dbReference>
<accession>A0ABV1P3V5</accession>
<sequence>MRARGQDESGQISLLVIGFAFVLLMGVAAVVDATAAYLQRSGLNTLADGAALTAADRAGDGEQVYTDGLGGERLRLTEATARGAVQAYLQQVGAYAEYPGLAVAVSVAPGSDEVTVELRAPLDLPLSIPGSPGGAVVGATGSAVASIG</sequence>
<comment type="caution">
    <text evidence="3">The sequence shown here is derived from an EMBL/GenBank/DDBJ whole genome shotgun (WGS) entry which is preliminary data.</text>
</comment>
<dbReference type="Pfam" id="PF13400">
    <property type="entry name" value="Tad"/>
    <property type="match status" value="1"/>
</dbReference>
<evidence type="ECO:0000259" key="2">
    <source>
        <dbReference type="Pfam" id="PF13400"/>
    </source>
</evidence>
<dbReference type="RefSeq" id="WP_349805693.1">
    <property type="nucleotide sequence ID" value="NZ_JBEGDP010000040.1"/>
</dbReference>
<dbReference type="EMBL" id="JBEGDP010000040">
    <property type="protein sequence ID" value="MEQ7849435.1"/>
    <property type="molecule type" value="Genomic_DNA"/>
</dbReference>
<keyword evidence="1" id="KW-0812">Transmembrane</keyword>
<evidence type="ECO:0000256" key="1">
    <source>
        <dbReference type="SAM" id="Phobius"/>
    </source>
</evidence>
<evidence type="ECO:0000313" key="4">
    <source>
        <dbReference type="Proteomes" id="UP001482520"/>
    </source>
</evidence>
<reference evidence="3 4" key="1">
    <citation type="submission" date="2024-02" db="EMBL/GenBank/DDBJ databases">
        <title>Full genome sequence of Nocardioides kribbensis.</title>
        <authorList>
            <person name="Poletto B.L."/>
            <person name="Silva G."/>
            <person name="Galante D."/>
            <person name="Campos K.R."/>
            <person name="Santos M.B.N."/>
            <person name="Sacchi C.T."/>
        </authorList>
    </citation>
    <scope>NUCLEOTIDE SEQUENCE [LARGE SCALE GENOMIC DNA]</scope>
    <source>
        <strain evidence="3 4">O4R</strain>
    </source>
</reference>
<name>A0ABV1P3V5_9ACTN</name>
<feature type="transmembrane region" description="Helical" evidence="1">
    <location>
        <begin position="12"/>
        <end position="31"/>
    </location>
</feature>